<feature type="region of interest" description="Disordered" evidence="1">
    <location>
        <begin position="136"/>
        <end position="176"/>
    </location>
</feature>
<organism evidence="2 3">
    <name type="scientific">Lophium mytilinum</name>
    <dbReference type="NCBI Taxonomy" id="390894"/>
    <lineage>
        <taxon>Eukaryota</taxon>
        <taxon>Fungi</taxon>
        <taxon>Dikarya</taxon>
        <taxon>Ascomycota</taxon>
        <taxon>Pezizomycotina</taxon>
        <taxon>Dothideomycetes</taxon>
        <taxon>Pleosporomycetidae</taxon>
        <taxon>Mytilinidiales</taxon>
        <taxon>Mytilinidiaceae</taxon>
        <taxon>Lophium</taxon>
    </lineage>
</organism>
<dbReference type="Proteomes" id="UP000799750">
    <property type="component" value="Unassembled WGS sequence"/>
</dbReference>
<keyword evidence="3" id="KW-1185">Reference proteome</keyword>
<dbReference type="AlphaFoldDB" id="A0A6A6QPJ1"/>
<name>A0A6A6QPJ1_9PEZI</name>
<evidence type="ECO:0000313" key="3">
    <source>
        <dbReference type="Proteomes" id="UP000799750"/>
    </source>
</evidence>
<sequence length="176" mass="18986">MQPEDAGKPQHQPRSARESRSSWLFCELDRTTAARRWTHGRFRVPKRWGPEAKQCAELLRGGAAGDRHLPMNKTCHSPATRRNADTNGRRSPGKSSAATLVPPKAPAAFDRRNGCFQLHPAPVPLSLAEPVITPACSPKFALPAPTSDAVHAQPASEPSVSSSGSTPTVAPPLRHR</sequence>
<feature type="compositionally biased region" description="Low complexity" evidence="1">
    <location>
        <begin position="154"/>
        <end position="176"/>
    </location>
</feature>
<dbReference type="EMBL" id="MU004191">
    <property type="protein sequence ID" value="KAF2494046.1"/>
    <property type="molecule type" value="Genomic_DNA"/>
</dbReference>
<feature type="region of interest" description="Disordered" evidence="1">
    <location>
        <begin position="1"/>
        <end position="22"/>
    </location>
</feature>
<proteinExistence type="predicted"/>
<feature type="region of interest" description="Disordered" evidence="1">
    <location>
        <begin position="64"/>
        <end position="103"/>
    </location>
</feature>
<gene>
    <name evidence="2" type="ORF">BU16DRAFT_562997</name>
</gene>
<protein>
    <submittedName>
        <fullName evidence="2">Uncharacterized protein</fullName>
    </submittedName>
</protein>
<evidence type="ECO:0000256" key="1">
    <source>
        <dbReference type="SAM" id="MobiDB-lite"/>
    </source>
</evidence>
<reference evidence="2" key="1">
    <citation type="journal article" date="2020" name="Stud. Mycol.">
        <title>101 Dothideomycetes genomes: a test case for predicting lifestyles and emergence of pathogens.</title>
        <authorList>
            <person name="Haridas S."/>
            <person name="Albert R."/>
            <person name="Binder M."/>
            <person name="Bloem J."/>
            <person name="Labutti K."/>
            <person name="Salamov A."/>
            <person name="Andreopoulos B."/>
            <person name="Baker S."/>
            <person name="Barry K."/>
            <person name="Bills G."/>
            <person name="Bluhm B."/>
            <person name="Cannon C."/>
            <person name="Castanera R."/>
            <person name="Culley D."/>
            <person name="Daum C."/>
            <person name="Ezra D."/>
            <person name="Gonzalez J."/>
            <person name="Henrissat B."/>
            <person name="Kuo A."/>
            <person name="Liang C."/>
            <person name="Lipzen A."/>
            <person name="Lutzoni F."/>
            <person name="Magnuson J."/>
            <person name="Mondo S."/>
            <person name="Nolan M."/>
            <person name="Ohm R."/>
            <person name="Pangilinan J."/>
            <person name="Park H.-J."/>
            <person name="Ramirez L."/>
            <person name="Alfaro M."/>
            <person name="Sun H."/>
            <person name="Tritt A."/>
            <person name="Yoshinaga Y."/>
            <person name="Zwiers L.-H."/>
            <person name="Turgeon B."/>
            <person name="Goodwin S."/>
            <person name="Spatafora J."/>
            <person name="Crous P."/>
            <person name="Grigoriev I."/>
        </authorList>
    </citation>
    <scope>NUCLEOTIDE SEQUENCE</scope>
    <source>
        <strain evidence="2">CBS 269.34</strain>
    </source>
</reference>
<accession>A0A6A6QPJ1</accession>
<evidence type="ECO:0000313" key="2">
    <source>
        <dbReference type="EMBL" id="KAF2494046.1"/>
    </source>
</evidence>